<feature type="compositionally biased region" description="Acidic residues" evidence="1">
    <location>
        <begin position="989"/>
        <end position="1004"/>
    </location>
</feature>
<comment type="caution">
    <text evidence="4">The sequence shown here is derived from an EMBL/GenBank/DDBJ whole genome shotgun (WGS) entry which is preliminary data.</text>
</comment>
<dbReference type="EMBL" id="CAMXCT010000916">
    <property type="protein sequence ID" value="CAI3984775.1"/>
    <property type="molecule type" value="Genomic_DNA"/>
</dbReference>
<feature type="compositionally biased region" description="Polar residues" evidence="1">
    <location>
        <begin position="350"/>
        <end position="361"/>
    </location>
</feature>
<feature type="compositionally biased region" description="Low complexity" evidence="1">
    <location>
        <begin position="1255"/>
        <end position="1267"/>
    </location>
</feature>
<keyword evidence="2" id="KW-0472">Membrane</keyword>
<evidence type="ECO:0000256" key="2">
    <source>
        <dbReference type="SAM" id="Phobius"/>
    </source>
</evidence>
<protein>
    <submittedName>
        <fullName evidence="5">Retrovirus-related Pol polyprotein from transposon RE2 (Retro element 2) (AtRE2)</fullName>
    </submittedName>
</protein>
<keyword evidence="2" id="KW-0812">Transmembrane</keyword>
<keyword evidence="6" id="KW-1185">Reference proteome</keyword>
<feature type="compositionally biased region" description="Basic residues" evidence="1">
    <location>
        <begin position="1394"/>
        <end position="1407"/>
    </location>
</feature>
<evidence type="ECO:0000313" key="6">
    <source>
        <dbReference type="Proteomes" id="UP001152797"/>
    </source>
</evidence>
<dbReference type="Proteomes" id="UP001152797">
    <property type="component" value="Unassembled WGS sequence"/>
</dbReference>
<feature type="compositionally biased region" description="Low complexity" evidence="1">
    <location>
        <begin position="76"/>
        <end position="86"/>
    </location>
</feature>
<feature type="compositionally biased region" description="Basic and acidic residues" evidence="1">
    <location>
        <begin position="140"/>
        <end position="149"/>
    </location>
</feature>
<feature type="compositionally biased region" description="Acidic residues" evidence="1">
    <location>
        <begin position="1278"/>
        <end position="1288"/>
    </location>
</feature>
<feature type="region of interest" description="Disordered" evidence="1">
    <location>
        <begin position="1"/>
        <end position="90"/>
    </location>
</feature>
<keyword evidence="2" id="KW-1133">Transmembrane helix</keyword>
<organism evidence="4">
    <name type="scientific">Cladocopium goreaui</name>
    <dbReference type="NCBI Taxonomy" id="2562237"/>
    <lineage>
        <taxon>Eukaryota</taxon>
        <taxon>Sar</taxon>
        <taxon>Alveolata</taxon>
        <taxon>Dinophyceae</taxon>
        <taxon>Suessiales</taxon>
        <taxon>Symbiodiniaceae</taxon>
        <taxon>Cladocopium</taxon>
    </lineage>
</organism>
<feature type="compositionally biased region" description="Basic and acidic residues" evidence="1">
    <location>
        <begin position="1009"/>
        <end position="1033"/>
    </location>
</feature>
<dbReference type="Pfam" id="PF07727">
    <property type="entry name" value="RVT_2"/>
    <property type="match status" value="1"/>
</dbReference>
<feature type="compositionally biased region" description="Basic and acidic residues" evidence="1">
    <location>
        <begin position="57"/>
        <end position="71"/>
    </location>
</feature>
<proteinExistence type="predicted"/>
<feature type="region of interest" description="Disordered" evidence="1">
    <location>
        <begin position="1378"/>
        <end position="1410"/>
    </location>
</feature>
<dbReference type="InterPro" id="IPR012337">
    <property type="entry name" value="RNaseH-like_sf"/>
</dbReference>
<dbReference type="SUPFAM" id="SSF53098">
    <property type="entry name" value="Ribonuclease H-like"/>
    <property type="match status" value="1"/>
</dbReference>
<feature type="transmembrane region" description="Helical" evidence="2">
    <location>
        <begin position="890"/>
        <end position="910"/>
    </location>
</feature>
<dbReference type="EMBL" id="CAMXCT020000916">
    <property type="protein sequence ID" value="CAL1138150.1"/>
    <property type="molecule type" value="Genomic_DNA"/>
</dbReference>
<reference evidence="4" key="1">
    <citation type="submission" date="2022-10" db="EMBL/GenBank/DDBJ databases">
        <authorList>
            <person name="Chen Y."/>
            <person name="Dougan E. K."/>
            <person name="Chan C."/>
            <person name="Rhodes N."/>
            <person name="Thang M."/>
        </authorList>
    </citation>
    <scope>NUCLEOTIDE SEQUENCE</scope>
</reference>
<feature type="region of interest" description="Disordered" evidence="1">
    <location>
        <begin position="330"/>
        <end position="377"/>
    </location>
</feature>
<sequence>MSAWKPSCSRYEGRPAAASTGATSRWDSGDSGWSWSAKDRDEEPWGAAGGESGVSRDGARGDSDPWWDRPVADPWRSSGSVVGSGSRSDDKKYDGWLGDAQLRQFNVAQIENTTAMLHGRWHGGDQGDHGGARHDMWHEVSEEKGKPTEKLTVPEFDGEGTNDTDLGRSARSYLRKIQVWLRCTKLPPYQRGLALYNSLSGKAWVYAEELDVDRLATEGGVSYFLQWIQTRFMEIEVSKVAQMMGDLFKRGKRKPEQTIRDFNVEFERLVLRLAEIECNVPPMIKAWLYLDKLRLSESEELALLSSVNNEYDCRKLQHAALVQDRAIRRPGGWHGDEGRHGGKRWGRQSVHMTNGDGNELSSDGEEGAQGSDEEELVDEDTAAEHYSAYMTYQGAKAKYREVLKGRGVDRQAMEQRNQERLKLAKQRSYCSACKRRGHWHKDPECPLRQKSNNGAPTSGSGGSQVQSVNFVNQCFMTTSGAHGDHGGHLLALGSDYNSEYVAGASHGLQGDQLLALDSDYNSEYVAGASHGTQGEQLLACWSCCMTDGAHDGVDPVECQHEGRGGPQSNKLLAIIDTACTKTVAGYQWFEKYVQVADAAGLEVQTVDESEYFKFGASKVYRSMFAVKAWFAILGRPFAVRVSIVPCKVPLLFSRPVLASLGMCYDVAKQQVGLSRLELTELPLLTSPTGHPALLVSDFGEDPQFGTIPDFSPEDVHILARVWYQQTLKMTRTTTLTCLMVWYILGLVAVVFARSSLINATNRASPIPENLPMPSSAPSPWSMKRSELVEELDRRGIAVHHNWTVPELRSILLEQKELEKPPKGENPVKGLTKMTLAELSAEATRLEISMPPVPTRGLLMSPEDEVSKLYITFPPWLTSVMSPLASLLKGAGVSSFLFLFSFFSFCVFSFLSLAFPLALAFGIGFFPLKVFGGVFGTLGLLPAFELWKLVFQAVVALAVCLETSKVVLAVCFETSKASEVAMEPEKKENEENENKEEEQEEEEQQPLEKPASKAKDKKEKKQKEKKEKRNKKEDTPAPFKRCWWKFNRLLKAGKVPAQIKEIWEKSETTEEKTMSVDCLLQEELQDRLLGNAGRQSQFQKLAEETSDKSFGKDAQTSFPRAIMLHHYFHGDADAFNQALASGDITGVNQGGKVMYRLIRDVKSTPGQTLVTFGKFKGWMYQEVPLGYLQWSMQEVKANPNSSPDLVRLATWAQGEVERRQKTASSSTEVAKDPEANAVVPPPKMKDLGRHGGYSDASWSRVSGCSSRRGVARRGPEIISDSDLEDEGEDPNLTIKKLEGIREEEIESKDATVLKPMGGLDYEVKYVCSGDDAPDERKVSEYKDTVGLCTGDYKAKYDTNTNDSPDENEVFVNEVMLGLSSSESSGDGPRSGSPKARARAGMKRRKMARRSTTQFMKDQAKGLCTVLLACTVAMGGWAHEVMADPLWEAWAVLQPRHYERDNGGTDCLKLFAGHARISSAYAKRHRAVLQPRDLKYDHNLKLRSQQEEVLSEILEHRPKLLWMAPPCTYWCKFSRLNYEKQELRRLRKREGALVNFTARVFELQHSLGGIAVIENPKGSDLWRHPALQRFVGVSATFAEVDLCTFGLRSLQDGRPLRKPLALLTNNTTFGNNIAQKCEDGSHDHRPVQGRDTAWTAVYPTAFANAVVRAADQAWRCPNRVFVQFPTDLARAEDANDEQLQALEEEDWEPDSFGAAAISFKGKVNPKIASVLKRIHQNLGHPPNRDLVRHLRIGGAPDNVIRAAEQMVCRPALNVIDLASTYQVVIPVASTKSEELARAMLEGWINWAGAPKHLLVDLAHWQNGVCERHGATWKNIWKKLVEDLTVTDEEFTEAVACTSDAKNQLRNKSRYSPRQWVFGTQMKMAGDLFDSHLGPEELDNITADEKVSRSHAIRLGARSAFFRCQTKDALQRAAQHKARVEKQDFAAGDLVFIHRELRQRKGKKSGSTWIGPGTVIGKEGHNFWVARGGRCLLAAPEHLRTAHHEEVSEMLRIKASIAELRKVVENADDDIIDQDYEEEDQKEEMEWEPGDGEIEQELAMEEDHPNDPVAQAQRREREIEAHVRHRQALDDLPISLKKPRKVFMMKHAISEKGKEKQLEKEIPWQLIPPDERQLYREAEQKQWDEHLQFGAVKPLSLAESEEVFQRIKPDRVLNSRFICRDKNYAKRKVDSSVPPRAKARLCIAGQNDPDLGKVDMATDAPTTSKHSIILALQLALNRGWKVSVGDIRAAFLNGIPAPRELYFRQPKRGIPGLQPGQLIEVLKGVFGLSTSPKLWWMKLSGDVRKMKVDHEGDTYHVVQNVIDPCVFQFVKEADKSVCGLLLTHVDDLMLMAPNGLAKHIQSELKRLFPADEWEEDTFEYVGCEYKCSAEEVVISQHGYAKSRVEKVTIEQGVSEEQEVCQAQKKQRTPSIADLKQTNKAVTDTIQFQHCGVTLRKIPEERLCFLAYHDAAWANTQPDAGEEQDFDWIGDHQVASQLGSLVLLADITCLGNEGGRFSLVDWKSKAAHRVCRSTFAGETMACSEGLEGALFLRGLYISFATGARVPDHQGGQFFPLHLVTDCRSLYDHIHREGVPRAPAEKRLAIDLAGLRQALMIEAEHQWRQAATAAPRMSAPSAALAVAKAARAELEKGKQAAVPSAKGVEANKTPPVIQVGDEDRPVKRLRIASEEGQPVRRSKRLANR</sequence>
<evidence type="ECO:0000256" key="1">
    <source>
        <dbReference type="SAM" id="MobiDB-lite"/>
    </source>
</evidence>
<feature type="compositionally biased region" description="Low complexity" evidence="1">
    <location>
        <begin position="1378"/>
        <end position="1393"/>
    </location>
</feature>
<dbReference type="InterPro" id="IPR013103">
    <property type="entry name" value="RVT_2"/>
</dbReference>
<feature type="region of interest" description="Disordered" evidence="1">
    <location>
        <begin position="140"/>
        <end position="164"/>
    </location>
</feature>
<evidence type="ECO:0000259" key="3">
    <source>
        <dbReference type="Pfam" id="PF07727"/>
    </source>
</evidence>
<accession>A0A9P1C5A3</accession>
<feature type="region of interest" description="Disordered" evidence="1">
    <location>
        <begin position="2649"/>
        <end position="2676"/>
    </location>
</feature>
<feature type="region of interest" description="Disordered" evidence="1">
    <location>
        <begin position="1215"/>
        <end position="1289"/>
    </location>
</feature>
<feature type="domain" description="Reverse transcriptase Ty1/copia-type" evidence="3">
    <location>
        <begin position="2183"/>
        <end position="2406"/>
    </location>
</feature>
<gene>
    <name evidence="4" type="ORF">C1SCF055_LOCUS12291</name>
</gene>
<feature type="transmembrane region" description="Helical" evidence="2">
    <location>
        <begin position="733"/>
        <end position="752"/>
    </location>
</feature>
<feature type="region of interest" description="Disordered" evidence="1">
    <location>
        <begin position="441"/>
        <end position="463"/>
    </location>
</feature>
<dbReference type="OrthoDB" id="447452at2759"/>
<feature type="compositionally biased region" description="Acidic residues" evidence="1">
    <location>
        <begin position="362"/>
        <end position="377"/>
    </location>
</feature>
<dbReference type="EMBL" id="CAMXCT030000916">
    <property type="protein sequence ID" value="CAL4772087.1"/>
    <property type="molecule type" value="Genomic_DNA"/>
</dbReference>
<feature type="region of interest" description="Disordered" evidence="1">
    <location>
        <begin position="980"/>
        <end position="1033"/>
    </location>
</feature>
<evidence type="ECO:0000313" key="4">
    <source>
        <dbReference type="EMBL" id="CAI3984775.1"/>
    </source>
</evidence>
<name>A0A9P1C5A3_9DINO</name>
<reference evidence="5 6" key="2">
    <citation type="submission" date="2024-05" db="EMBL/GenBank/DDBJ databases">
        <authorList>
            <person name="Chen Y."/>
            <person name="Shah S."/>
            <person name="Dougan E. K."/>
            <person name="Thang M."/>
            <person name="Chan C."/>
        </authorList>
    </citation>
    <scope>NUCLEOTIDE SEQUENCE [LARGE SCALE GENOMIC DNA]</scope>
</reference>
<evidence type="ECO:0000313" key="5">
    <source>
        <dbReference type="EMBL" id="CAL4772087.1"/>
    </source>
</evidence>